<reference evidence="1 2" key="1">
    <citation type="submission" date="2018-11" db="EMBL/GenBank/DDBJ databases">
        <authorList>
            <person name="Teng T."/>
        </authorList>
    </citation>
    <scope>NUCLEOTIDE SEQUENCE [LARGE SCALE GENOMIC DNA]</scope>
</reference>
<dbReference type="InterPro" id="IPR024364">
    <property type="entry name" value="Baseplate_phage_T4-like"/>
</dbReference>
<dbReference type="EMBL" id="MK240351">
    <property type="protein sequence ID" value="QAU04039.1"/>
    <property type="molecule type" value="Genomic_DNA"/>
</dbReference>
<dbReference type="Pfam" id="PF12322">
    <property type="entry name" value="T4_baseplate"/>
    <property type="match status" value="1"/>
</dbReference>
<dbReference type="Proteomes" id="UP000289169">
    <property type="component" value="Segment"/>
</dbReference>
<accession>A0A410T5Y4</accession>
<gene>
    <name evidence="1" type="ORF">Henu6_gp14</name>
</gene>
<evidence type="ECO:0000313" key="2">
    <source>
        <dbReference type="Proteomes" id="UP000289169"/>
    </source>
</evidence>
<evidence type="ECO:0000313" key="1">
    <source>
        <dbReference type="EMBL" id="QAU04039.1"/>
    </source>
</evidence>
<proteinExistence type="predicted"/>
<organism evidence="1 2">
    <name type="scientific">Acinetobacter phage Henu6</name>
    <dbReference type="NCBI Taxonomy" id="2500136"/>
    <lineage>
        <taxon>Viruses</taxon>
        <taxon>Duplodnaviria</taxon>
        <taxon>Heunggongvirae</taxon>
        <taxon>Uroviricota</taxon>
        <taxon>Caudoviricetes</taxon>
        <taxon>Pantevenvirales</taxon>
        <taxon>Straboviridae</taxon>
        <taxon>Twarogvirinae</taxon>
        <taxon>Zedzedvirus</taxon>
        <taxon>Zedzedvirus zz1</taxon>
    </lineage>
</organism>
<protein>
    <submittedName>
        <fullName evidence="1">Baseplate hub assembly catalyst</fullName>
    </submittedName>
</protein>
<sequence>MANIIRCKLPDGVHRFKPFTVADYRDFLLVRNDMVSKDEKEQEVLVNELAADYFGEYPESWQHYIFLQAFTGSIGKTKIPIVFECPVCGKKTKRLFNLSQGPLDNPKVQLNDDTYISFKFPENLEDEPSQLILKNVDKIEYQGSTYNWMELSKETQDAIISMINFEKFEAIVKMLKPLHFEMKLKCCEEHTLVYDDLCSIFKLLINPDEVFPFYEINHILIKNNYDINSIMAMLPAERSIALSLIEKDNKK</sequence>
<name>A0A410T5Y4_9CAUD</name>